<keyword evidence="2" id="KW-1185">Reference proteome</keyword>
<evidence type="ECO:0000313" key="1">
    <source>
        <dbReference type="EMBL" id="PSF36192.1"/>
    </source>
</evidence>
<gene>
    <name evidence="1" type="ORF">C7H19_14445</name>
</gene>
<comment type="caution">
    <text evidence="1">The sequence shown here is derived from an EMBL/GenBank/DDBJ whole genome shotgun (WGS) entry which is preliminary data.</text>
</comment>
<organism evidence="1 2">
    <name type="scientific">Aphanothece hegewaldii CCALA 016</name>
    <dbReference type="NCBI Taxonomy" id="2107694"/>
    <lineage>
        <taxon>Bacteria</taxon>
        <taxon>Bacillati</taxon>
        <taxon>Cyanobacteriota</taxon>
        <taxon>Cyanophyceae</taxon>
        <taxon>Oscillatoriophycideae</taxon>
        <taxon>Chroococcales</taxon>
        <taxon>Aphanothecaceae</taxon>
        <taxon>Aphanothece</taxon>
    </lineage>
</organism>
<reference evidence="1 2" key="2">
    <citation type="submission" date="2018-03" db="EMBL/GenBank/DDBJ databases">
        <authorList>
            <person name="Keele B.F."/>
        </authorList>
    </citation>
    <scope>NUCLEOTIDE SEQUENCE [LARGE SCALE GENOMIC DNA]</scope>
    <source>
        <strain evidence="1 2">CCALA 016</strain>
    </source>
</reference>
<dbReference type="RefSeq" id="WP_106457587.1">
    <property type="nucleotide sequence ID" value="NZ_PXOH01000015.1"/>
</dbReference>
<dbReference type="Pfam" id="PF21826">
    <property type="entry name" value="DUF6887"/>
    <property type="match status" value="1"/>
</dbReference>
<dbReference type="OrthoDB" id="426753at2"/>
<evidence type="ECO:0000313" key="2">
    <source>
        <dbReference type="Proteomes" id="UP000239001"/>
    </source>
</evidence>
<proteinExistence type="predicted"/>
<sequence>MNKDFAKMSKSELRQYVLEHKEDLEALRSLMSRRNLQATRYNFPNTDEGKKQIEEVIKQKIQKKHLVLVSL</sequence>
<dbReference type="AlphaFoldDB" id="A0A2T1LWA6"/>
<protein>
    <submittedName>
        <fullName evidence="1">Uncharacterized protein</fullName>
    </submittedName>
</protein>
<dbReference type="Proteomes" id="UP000239001">
    <property type="component" value="Unassembled WGS sequence"/>
</dbReference>
<dbReference type="EMBL" id="PXOH01000015">
    <property type="protein sequence ID" value="PSF36192.1"/>
    <property type="molecule type" value="Genomic_DNA"/>
</dbReference>
<reference evidence="1 2" key="1">
    <citation type="submission" date="2018-03" db="EMBL/GenBank/DDBJ databases">
        <title>The ancient ancestry and fast evolution of plastids.</title>
        <authorList>
            <person name="Moore K.R."/>
            <person name="Magnabosco C."/>
            <person name="Momper L."/>
            <person name="Gold D.A."/>
            <person name="Bosak T."/>
            <person name="Fournier G.P."/>
        </authorList>
    </citation>
    <scope>NUCLEOTIDE SEQUENCE [LARGE SCALE GENOMIC DNA]</scope>
    <source>
        <strain evidence="1 2">CCALA 016</strain>
    </source>
</reference>
<accession>A0A2T1LWA6</accession>
<dbReference type="InterPro" id="IPR054053">
    <property type="entry name" value="DUF6887"/>
</dbReference>
<name>A0A2T1LWA6_9CHRO</name>